<evidence type="ECO:0000313" key="3">
    <source>
        <dbReference type="Proteomes" id="UP001331761"/>
    </source>
</evidence>
<organism evidence="2 3">
    <name type="scientific">Trichostrongylus colubriformis</name>
    <name type="common">Black scour worm</name>
    <dbReference type="NCBI Taxonomy" id="6319"/>
    <lineage>
        <taxon>Eukaryota</taxon>
        <taxon>Metazoa</taxon>
        <taxon>Ecdysozoa</taxon>
        <taxon>Nematoda</taxon>
        <taxon>Chromadorea</taxon>
        <taxon>Rhabditida</taxon>
        <taxon>Rhabditina</taxon>
        <taxon>Rhabditomorpha</taxon>
        <taxon>Strongyloidea</taxon>
        <taxon>Trichostrongylidae</taxon>
        <taxon>Trichostrongylus</taxon>
    </lineage>
</organism>
<name>A0AAN8ILQ2_TRICO</name>
<dbReference type="Proteomes" id="UP001331761">
    <property type="component" value="Unassembled WGS sequence"/>
</dbReference>
<feature type="compositionally biased region" description="Basic and acidic residues" evidence="1">
    <location>
        <begin position="114"/>
        <end position="126"/>
    </location>
</feature>
<sequence>MGATDALPYPRRRSSVQLEPINFQLPNEVDDGSRLNKDVMHQFHRFSLNDGPQSSSTVPKSPPMLSPLRVAPRHALSFEQKRSHSSECLLRGRSQSVHRLDRALRGNQSRRPSCHNERPQRPHEARRRICSDNDETTAQFIERLRRDLISQVHRPQELEIIHRRPTLV</sequence>
<accession>A0AAN8ILQ2</accession>
<keyword evidence="3" id="KW-1185">Reference proteome</keyword>
<reference evidence="2 3" key="1">
    <citation type="submission" date="2019-10" db="EMBL/GenBank/DDBJ databases">
        <title>Assembly and Annotation for the nematode Trichostrongylus colubriformis.</title>
        <authorList>
            <person name="Martin J."/>
        </authorList>
    </citation>
    <scope>NUCLEOTIDE SEQUENCE [LARGE SCALE GENOMIC DNA]</scope>
    <source>
        <strain evidence="2">G859</strain>
        <tissue evidence="2">Whole worm</tissue>
    </source>
</reference>
<dbReference type="EMBL" id="WIXE01009766">
    <property type="protein sequence ID" value="KAK5978166.1"/>
    <property type="molecule type" value="Genomic_DNA"/>
</dbReference>
<feature type="region of interest" description="Disordered" evidence="1">
    <location>
        <begin position="47"/>
        <end position="67"/>
    </location>
</feature>
<comment type="caution">
    <text evidence="2">The sequence shown here is derived from an EMBL/GenBank/DDBJ whole genome shotgun (WGS) entry which is preliminary data.</text>
</comment>
<protein>
    <submittedName>
        <fullName evidence="2">Uncharacterized protein</fullName>
    </submittedName>
</protein>
<gene>
    <name evidence="2" type="ORF">GCK32_000447</name>
</gene>
<feature type="compositionally biased region" description="Polar residues" evidence="1">
    <location>
        <begin position="50"/>
        <end position="59"/>
    </location>
</feature>
<feature type="region of interest" description="Disordered" evidence="1">
    <location>
        <begin position="104"/>
        <end position="126"/>
    </location>
</feature>
<evidence type="ECO:0000313" key="2">
    <source>
        <dbReference type="EMBL" id="KAK5978166.1"/>
    </source>
</evidence>
<dbReference type="AlphaFoldDB" id="A0AAN8ILQ2"/>
<evidence type="ECO:0000256" key="1">
    <source>
        <dbReference type="SAM" id="MobiDB-lite"/>
    </source>
</evidence>
<proteinExistence type="predicted"/>